<keyword evidence="3" id="KW-1185">Reference proteome</keyword>
<evidence type="ECO:0000313" key="3">
    <source>
        <dbReference type="Proteomes" id="UP001386955"/>
    </source>
</evidence>
<name>A0AAN9XI09_PSOTE</name>
<protein>
    <submittedName>
        <fullName evidence="2">Uncharacterized protein</fullName>
    </submittedName>
</protein>
<feature type="compositionally biased region" description="Polar residues" evidence="1">
    <location>
        <begin position="1"/>
        <end position="18"/>
    </location>
</feature>
<comment type="caution">
    <text evidence="2">The sequence shown here is derived from an EMBL/GenBank/DDBJ whole genome shotgun (WGS) entry which is preliminary data.</text>
</comment>
<evidence type="ECO:0000313" key="2">
    <source>
        <dbReference type="EMBL" id="KAK7392811.1"/>
    </source>
</evidence>
<evidence type="ECO:0000256" key="1">
    <source>
        <dbReference type="SAM" id="MobiDB-lite"/>
    </source>
</evidence>
<dbReference type="AlphaFoldDB" id="A0AAN9XI09"/>
<gene>
    <name evidence="2" type="ORF">VNO78_21259</name>
</gene>
<organism evidence="2 3">
    <name type="scientific">Psophocarpus tetragonolobus</name>
    <name type="common">Winged bean</name>
    <name type="synonym">Dolichos tetragonolobus</name>
    <dbReference type="NCBI Taxonomy" id="3891"/>
    <lineage>
        <taxon>Eukaryota</taxon>
        <taxon>Viridiplantae</taxon>
        <taxon>Streptophyta</taxon>
        <taxon>Embryophyta</taxon>
        <taxon>Tracheophyta</taxon>
        <taxon>Spermatophyta</taxon>
        <taxon>Magnoliopsida</taxon>
        <taxon>eudicotyledons</taxon>
        <taxon>Gunneridae</taxon>
        <taxon>Pentapetalae</taxon>
        <taxon>rosids</taxon>
        <taxon>fabids</taxon>
        <taxon>Fabales</taxon>
        <taxon>Fabaceae</taxon>
        <taxon>Papilionoideae</taxon>
        <taxon>50 kb inversion clade</taxon>
        <taxon>NPAAA clade</taxon>
        <taxon>indigoferoid/millettioid clade</taxon>
        <taxon>Phaseoleae</taxon>
        <taxon>Psophocarpus</taxon>
    </lineage>
</organism>
<feature type="region of interest" description="Disordered" evidence="1">
    <location>
        <begin position="1"/>
        <end position="40"/>
    </location>
</feature>
<reference evidence="2 3" key="1">
    <citation type="submission" date="2024-01" db="EMBL/GenBank/DDBJ databases">
        <title>The genomes of 5 underutilized Papilionoideae crops provide insights into root nodulation and disease resistanc.</title>
        <authorList>
            <person name="Jiang F."/>
        </authorList>
    </citation>
    <scope>NUCLEOTIDE SEQUENCE [LARGE SCALE GENOMIC DNA]</scope>
    <source>
        <strain evidence="2">DUOXIRENSHENG_FW03</strain>
        <tissue evidence="2">Leaves</tissue>
    </source>
</reference>
<dbReference type="EMBL" id="JAYMYS010000005">
    <property type="protein sequence ID" value="KAK7392811.1"/>
    <property type="molecule type" value="Genomic_DNA"/>
</dbReference>
<accession>A0AAN9XI09</accession>
<sequence>MANPSLISSPKDPQSSNRTKPRRIGSTSFRGGFRFPVSGSGSQRIHRVCLITSPYSKMARNGLGVEGGIKDVDSIG</sequence>
<proteinExistence type="predicted"/>
<dbReference type="Proteomes" id="UP001386955">
    <property type="component" value="Unassembled WGS sequence"/>
</dbReference>